<dbReference type="Proteomes" id="UP000028123">
    <property type="component" value="Unassembled WGS sequence"/>
</dbReference>
<protein>
    <recommendedName>
        <fullName evidence="1">DinB-like domain-containing protein</fullName>
    </recommendedName>
</protein>
<dbReference type="Gene3D" id="1.20.120.450">
    <property type="entry name" value="dinb family like domain"/>
    <property type="match status" value="1"/>
</dbReference>
<evidence type="ECO:0000313" key="3">
    <source>
        <dbReference type="Proteomes" id="UP000028123"/>
    </source>
</evidence>
<gene>
    <name evidence="2" type="ORF">ET33_06495</name>
</gene>
<reference evidence="2 3" key="1">
    <citation type="submission" date="2014-06" db="EMBL/GenBank/DDBJ databases">
        <title>Draft genome sequence of Paenibacillus sp. MSt1.</title>
        <authorList>
            <person name="Aw Y.K."/>
            <person name="Ong K.S."/>
            <person name="Gan H.M."/>
            <person name="Lee S.M."/>
        </authorList>
    </citation>
    <scope>NUCLEOTIDE SEQUENCE [LARGE SCALE GENOMIC DNA]</scope>
    <source>
        <strain evidence="2 3">MSt1</strain>
    </source>
</reference>
<dbReference type="InterPro" id="IPR024775">
    <property type="entry name" value="DinB-like"/>
</dbReference>
<dbReference type="InterPro" id="IPR034660">
    <property type="entry name" value="DinB/YfiT-like"/>
</dbReference>
<name>A0A081P203_9BACL</name>
<proteinExistence type="predicted"/>
<dbReference type="RefSeq" id="WP_036684353.1">
    <property type="nucleotide sequence ID" value="NZ_JNVM01000014.1"/>
</dbReference>
<keyword evidence="3" id="KW-1185">Reference proteome</keyword>
<dbReference type="eggNOG" id="ENOG5030Y2Z">
    <property type="taxonomic scope" value="Bacteria"/>
</dbReference>
<dbReference type="SUPFAM" id="SSF109854">
    <property type="entry name" value="DinB/YfiT-like putative metalloenzymes"/>
    <property type="match status" value="1"/>
</dbReference>
<feature type="domain" description="DinB-like" evidence="1">
    <location>
        <begin position="14"/>
        <end position="152"/>
    </location>
</feature>
<comment type="caution">
    <text evidence="2">The sequence shown here is derived from an EMBL/GenBank/DDBJ whole genome shotgun (WGS) entry which is preliminary data.</text>
</comment>
<dbReference type="OrthoDB" id="1495892at2"/>
<dbReference type="EMBL" id="JNVM01000014">
    <property type="protein sequence ID" value="KEQ24726.1"/>
    <property type="molecule type" value="Genomic_DNA"/>
</dbReference>
<accession>A0A081P203</accession>
<evidence type="ECO:0000313" key="2">
    <source>
        <dbReference type="EMBL" id="KEQ24726.1"/>
    </source>
</evidence>
<organism evidence="2 3">
    <name type="scientific">Paenibacillus tyrfis</name>
    <dbReference type="NCBI Taxonomy" id="1501230"/>
    <lineage>
        <taxon>Bacteria</taxon>
        <taxon>Bacillati</taxon>
        <taxon>Bacillota</taxon>
        <taxon>Bacilli</taxon>
        <taxon>Bacillales</taxon>
        <taxon>Paenibacillaceae</taxon>
        <taxon>Paenibacillus</taxon>
    </lineage>
</organism>
<evidence type="ECO:0000259" key="1">
    <source>
        <dbReference type="Pfam" id="PF12867"/>
    </source>
</evidence>
<sequence>MSYVDVIEFYKKELQRYSLDQLRFIPEPGVWSLGQMYDHLIEDTHYYLDQVEKCASANDEIRQGKPEGGEKLFESRSFPPIKIKGPGTPSNLENIDDLMRGLNQVLDRMSEWDEKIDSINPNFKERHDGFGWLNAREWFKLVGMHFRHHLRQKDELDQMLKN</sequence>
<dbReference type="AlphaFoldDB" id="A0A081P203"/>
<dbReference type="Pfam" id="PF12867">
    <property type="entry name" value="DinB_2"/>
    <property type="match status" value="1"/>
</dbReference>